<reference evidence="1" key="1">
    <citation type="journal article" date="2014" name="Front. Microbiol.">
        <title>High frequency of phylogenetically diverse reductive dehalogenase-homologous genes in deep subseafloor sedimentary metagenomes.</title>
        <authorList>
            <person name="Kawai M."/>
            <person name="Futagami T."/>
            <person name="Toyoda A."/>
            <person name="Takaki Y."/>
            <person name="Nishi S."/>
            <person name="Hori S."/>
            <person name="Arai W."/>
            <person name="Tsubouchi T."/>
            <person name="Morono Y."/>
            <person name="Uchiyama I."/>
            <person name="Ito T."/>
            <person name="Fujiyama A."/>
            <person name="Inagaki F."/>
            <person name="Takami H."/>
        </authorList>
    </citation>
    <scope>NUCLEOTIDE SEQUENCE</scope>
    <source>
        <strain evidence="1">Expedition CK06-06</strain>
    </source>
</reference>
<proteinExistence type="predicted"/>
<accession>X1F8L6</accession>
<evidence type="ECO:0000313" key="1">
    <source>
        <dbReference type="EMBL" id="GAH17113.1"/>
    </source>
</evidence>
<sequence>MNDKRKLIAEALLEIATERSETTFIDIAKDTELIDAAKKLGIILPSPDLLVM</sequence>
<dbReference type="EMBL" id="BART01034406">
    <property type="protein sequence ID" value="GAH17113.1"/>
    <property type="molecule type" value="Genomic_DNA"/>
</dbReference>
<gene>
    <name evidence="1" type="ORF">S01H4_58814</name>
</gene>
<dbReference type="AlphaFoldDB" id="X1F8L6"/>
<feature type="non-terminal residue" evidence="1">
    <location>
        <position position="52"/>
    </location>
</feature>
<comment type="caution">
    <text evidence="1">The sequence shown here is derived from an EMBL/GenBank/DDBJ whole genome shotgun (WGS) entry which is preliminary data.</text>
</comment>
<organism evidence="1">
    <name type="scientific">marine sediment metagenome</name>
    <dbReference type="NCBI Taxonomy" id="412755"/>
    <lineage>
        <taxon>unclassified sequences</taxon>
        <taxon>metagenomes</taxon>
        <taxon>ecological metagenomes</taxon>
    </lineage>
</organism>
<name>X1F8L6_9ZZZZ</name>
<protein>
    <submittedName>
        <fullName evidence="1">Uncharacterized protein</fullName>
    </submittedName>
</protein>